<protein>
    <submittedName>
        <fullName evidence="2">Uncharacterized protein</fullName>
    </submittedName>
</protein>
<dbReference type="InParanoid" id="T0S678"/>
<sequence length="385" mass="44883">MGNTAEDDAPPIAWTSTPEERKERARIKKQDYNRERLRQKRCEHLTALTALTTEFKTLSATLARARATTSTSLLPWTAVAEALREERDLKEATNAALKQGVRRYRHLCRTMLHWLTSTESIRAYPTSERRAWSYSTLPLDSDARAIGLGWIAHRLYHNLDGYLERSELPTPTNGDRPYYRLDVRAHENSYFLTEFKQFVETTPLHVVAQCLYDHYFETYDGDYVDMRGSDFSYVRYACLYGLELQRSFPERMLTRVFREENRCIVFTHGVSEDAKYSDDPIKSQWTAWYLVVLLASSFLHKNRVVAERMDTNTTVIKHGFESFGLQTKAGFIDVADEAPFLRDVASDDAARFAQFQRYQRDYRGRRFVDEHDRFAKRLANCRGNA</sequence>
<evidence type="ECO:0000313" key="3">
    <source>
        <dbReference type="Proteomes" id="UP000030762"/>
    </source>
</evidence>
<gene>
    <name evidence="2" type="ORF">SDRG_01706</name>
</gene>
<organism evidence="2 3">
    <name type="scientific">Saprolegnia diclina (strain VS20)</name>
    <dbReference type="NCBI Taxonomy" id="1156394"/>
    <lineage>
        <taxon>Eukaryota</taxon>
        <taxon>Sar</taxon>
        <taxon>Stramenopiles</taxon>
        <taxon>Oomycota</taxon>
        <taxon>Saprolegniomycetes</taxon>
        <taxon>Saprolegniales</taxon>
        <taxon>Saprolegniaceae</taxon>
        <taxon>Saprolegnia</taxon>
    </lineage>
</organism>
<feature type="region of interest" description="Disordered" evidence="1">
    <location>
        <begin position="1"/>
        <end position="26"/>
    </location>
</feature>
<dbReference type="GeneID" id="19942433"/>
<dbReference type="VEuPathDB" id="FungiDB:SDRG_01706"/>
<dbReference type="AlphaFoldDB" id="T0S678"/>
<proteinExistence type="predicted"/>
<dbReference type="RefSeq" id="XP_008605467.1">
    <property type="nucleotide sequence ID" value="XM_008607245.1"/>
</dbReference>
<keyword evidence="3" id="KW-1185">Reference proteome</keyword>
<dbReference type="EMBL" id="JH767135">
    <property type="protein sequence ID" value="EQC40623.1"/>
    <property type="molecule type" value="Genomic_DNA"/>
</dbReference>
<reference evidence="2 3" key="1">
    <citation type="submission" date="2012-04" db="EMBL/GenBank/DDBJ databases">
        <title>The Genome Sequence of Saprolegnia declina VS20.</title>
        <authorList>
            <consortium name="The Broad Institute Genome Sequencing Platform"/>
            <person name="Russ C."/>
            <person name="Nusbaum C."/>
            <person name="Tyler B."/>
            <person name="van West P."/>
            <person name="Dieguez-Uribeondo J."/>
            <person name="de Bruijn I."/>
            <person name="Tripathy S."/>
            <person name="Jiang R."/>
            <person name="Young S.K."/>
            <person name="Zeng Q."/>
            <person name="Gargeya S."/>
            <person name="Fitzgerald M."/>
            <person name="Haas B."/>
            <person name="Abouelleil A."/>
            <person name="Alvarado L."/>
            <person name="Arachchi H.M."/>
            <person name="Berlin A."/>
            <person name="Chapman S.B."/>
            <person name="Goldberg J."/>
            <person name="Griggs A."/>
            <person name="Gujja S."/>
            <person name="Hansen M."/>
            <person name="Howarth C."/>
            <person name="Imamovic A."/>
            <person name="Larimer J."/>
            <person name="McCowen C."/>
            <person name="Montmayeur A."/>
            <person name="Murphy C."/>
            <person name="Neiman D."/>
            <person name="Pearson M."/>
            <person name="Priest M."/>
            <person name="Roberts A."/>
            <person name="Saif S."/>
            <person name="Shea T."/>
            <person name="Sisk P."/>
            <person name="Sykes S."/>
            <person name="Wortman J."/>
            <person name="Nusbaum C."/>
            <person name="Birren B."/>
        </authorList>
    </citation>
    <scope>NUCLEOTIDE SEQUENCE [LARGE SCALE GENOMIC DNA]</scope>
    <source>
        <strain evidence="2 3">VS20</strain>
    </source>
</reference>
<evidence type="ECO:0000256" key="1">
    <source>
        <dbReference type="SAM" id="MobiDB-lite"/>
    </source>
</evidence>
<dbReference type="OrthoDB" id="59711at2759"/>
<name>T0S678_SAPDV</name>
<accession>T0S678</accession>
<dbReference type="Proteomes" id="UP000030762">
    <property type="component" value="Unassembled WGS sequence"/>
</dbReference>
<evidence type="ECO:0000313" key="2">
    <source>
        <dbReference type="EMBL" id="EQC40623.1"/>
    </source>
</evidence>